<feature type="transmembrane region" description="Helical" evidence="1">
    <location>
        <begin position="36"/>
        <end position="56"/>
    </location>
</feature>
<protein>
    <recommendedName>
        <fullName evidence="4">Transmembrane protein</fullName>
    </recommendedName>
</protein>
<keyword evidence="1" id="KW-1133">Transmembrane helix</keyword>
<name>A0A0W0Z6A1_LEGSP</name>
<evidence type="ECO:0000256" key="1">
    <source>
        <dbReference type="SAM" id="Phobius"/>
    </source>
</evidence>
<evidence type="ECO:0008006" key="4">
    <source>
        <dbReference type="Google" id="ProtNLM"/>
    </source>
</evidence>
<dbReference type="EMBL" id="LNYX01000012">
    <property type="protein sequence ID" value="KTD64660.1"/>
    <property type="molecule type" value="Genomic_DNA"/>
</dbReference>
<reference evidence="2 3" key="1">
    <citation type="submission" date="2015-11" db="EMBL/GenBank/DDBJ databases">
        <title>Genomic analysis of 38 Legionella species identifies large and diverse effector repertoires.</title>
        <authorList>
            <person name="Burstein D."/>
            <person name="Amaro F."/>
            <person name="Zusman T."/>
            <person name="Lifshitz Z."/>
            <person name="Cohen O."/>
            <person name="Gilbert J.A."/>
            <person name="Pupko T."/>
            <person name="Shuman H.A."/>
            <person name="Segal G."/>
        </authorList>
    </citation>
    <scope>NUCLEOTIDE SEQUENCE [LARGE SCALE GENOMIC DNA]</scope>
    <source>
        <strain evidence="2 3">Mt.St.Helens-9</strain>
    </source>
</reference>
<feature type="transmembrane region" description="Helical" evidence="1">
    <location>
        <begin position="12"/>
        <end position="30"/>
    </location>
</feature>
<comment type="caution">
    <text evidence="2">The sequence shown here is derived from an EMBL/GenBank/DDBJ whole genome shotgun (WGS) entry which is preliminary data.</text>
</comment>
<evidence type="ECO:0000313" key="3">
    <source>
        <dbReference type="Proteomes" id="UP000054877"/>
    </source>
</evidence>
<dbReference type="PATRIC" id="fig|452.5.peg.906"/>
<organism evidence="2 3">
    <name type="scientific">Legionella spiritensis</name>
    <dbReference type="NCBI Taxonomy" id="452"/>
    <lineage>
        <taxon>Bacteria</taxon>
        <taxon>Pseudomonadati</taxon>
        <taxon>Pseudomonadota</taxon>
        <taxon>Gammaproteobacteria</taxon>
        <taxon>Legionellales</taxon>
        <taxon>Legionellaceae</taxon>
        <taxon>Legionella</taxon>
    </lineage>
</organism>
<proteinExistence type="predicted"/>
<keyword evidence="1" id="KW-0472">Membrane</keyword>
<sequence length="76" mass="8625">MNDNLKKMFENLIPFLLLGIAVALLVGLFIMFSYVLIWGIIIGGILWAVSIVKEYVFPSKSKKNTQGRVIEHEDND</sequence>
<keyword evidence="3" id="KW-1185">Reference proteome</keyword>
<dbReference type="AlphaFoldDB" id="A0A0W0Z6A1"/>
<dbReference type="STRING" id="452.Lspi_0827"/>
<evidence type="ECO:0000313" key="2">
    <source>
        <dbReference type="EMBL" id="KTD64660.1"/>
    </source>
</evidence>
<keyword evidence="1" id="KW-0812">Transmembrane</keyword>
<dbReference type="Proteomes" id="UP000054877">
    <property type="component" value="Unassembled WGS sequence"/>
</dbReference>
<gene>
    <name evidence="2" type="ORF">Lspi_0827</name>
</gene>
<dbReference type="RefSeq" id="WP_058482770.1">
    <property type="nucleotide sequence ID" value="NZ_CAAAII010000002.1"/>
</dbReference>
<accession>A0A0W0Z6A1</accession>